<dbReference type="STRING" id="318161.Sden_1448"/>
<evidence type="ECO:0000313" key="2">
    <source>
        <dbReference type="Proteomes" id="UP000001982"/>
    </source>
</evidence>
<dbReference type="RefSeq" id="WP_011495891.1">
    <property type="nucleotide sequence ID" value="NC_007954.1"/>
</dbReference>
<evidence type="ECO:0000313" key="1">
    <source>
        <dbReference type="EMBL" id="ABE54733.1"/>
    </source>
</evidence>
<reference evidence="1 2" key="1">
    <citation type="submission" date="2006-03" db="EMBL/GenBank/DDBJ databases">
        <title>Complete sequence of Shewanella denitrificans OS217.</title>
        <authorList>
            <consortium name="US DOE Joint Genome Institute"/>
            <person name="Copeland A."/>
            <person name="Lucas S."/>
            <person name="Lapidus A."/>
            <person name="Barry K."/>
            <person name="Detter J.C."/>
            <person name="Glavina del Rio T."/>
            <person name="Hammon N."/>
            <person name="Israni S."/>
            <person name="Dalin E."/>
            <person name="Tice H."/>
            <person name="Pitluck S."/>
            <person name="Brettin T."/>
            <person name="Bruce D."/>
            <person name="Han C."/>
            <person name="Tapia R."/>
            <person name="Gilna P."/>
            <person name="Kiss H."/>
            <person name="Schmutz J."/>
            <person name="Larimer F."/>
            <person name="Land M."/>
            <person name="Hauser L."/>
            <person name="Kyrpides N."/>
            <person name="Lykidis A."/>
            <person name="Richardson P."/>
        </authorList>
    </citation>
    <scope>NUCLEOTIDE SEQUENCE [LARGE SCALE GENOMIC DNA]</scope>
    <source>
        <strain evidence="2">OS217 / ATCC BAA-1090 / DSM 15013</strain>
    </source>
</reference>
<dbReference type="HOGENOM" id="CLU_080163_0_0_6"/>
<name>Q12P93_SHEDO</name>
<gene>
    <name evidence="1" type="ordered locus">Sden_1448</name>
</gene>
<organism evidence="1 2">
    <name type="scientific">Shewanella denitrificans (strain OS217 / ATCC BAA-1090 / DSM 15013)</name>
    <dbReference type="NCBI Taxonomy" id="318161"/>
    <lineage>
        <taxon>Bacteria</taxon>
        <taxon>Pseudomonadati</taxon>
        <taxon>Pseudomonadota</taxon>
        <taxon>Gammaproteobacteria</taxon>
        <taxon>Alteromonadales</taxon>
        <taxon>Shewanellaceae</taxon>
        <taxon>Shewanella</taxon>
    </lineage>
</organism>
<dbReference type="eggNOG" id="ENOG50336W4">
    <property type="taxonomic scope" value="Bacteria"/>
</dbReference>
<dbReference type="AlphaFoldDB" id="Q12P93"/>
<sequence length="283" mass="32247">MTSLLAFIQSNTNKISFLAFITGWAWTAEAATEVTTKDASHYAFANYLGSGVYRTSEQSAAVLNIPLKHELADWSDSKLMLRLPISLGFFNYDFKDFPSGDIPTGVGTMVMTPGVEYHWKGQNRWRYESYVDLGFGYNFSNENQVAIFSMGISALYDMDWPDYSPTWVNRLYYAGYRNKLDHNTESFSALSSGIESGLNQQWLWGDVAFEPRLFLGANWYFDKLKFSSVTKADTFTNYSVELGFSLLFTQPVGWEYLNIKRAGLSYQVGEGLRVIKFHLDFPL</sequence>
<accession>Q12P93</accession>
<proteinExistence type="predicted"/>
<dbReference type="KEGG" id="sdn:Sden_1448"/>
<dbReference type="EMBL" id="CP000302">
    <property type="protein sequence ID" value="ABE54733.1"/>
    <property type="molecule type" value="Genomic_DNA"/>
</dbReference>
<dbReference type="OrthoDB" id="6254608at2"/>
<protein>
    <submittedName>
        <fullName evidence="1">Uncharacterized protein</fullName>
    </submittedName>
</protein>
<keyword evidence="2" id="KW-1185">Reference proteome</keyword>
<dbReference type="Proteomes" id="UP000001982">
    <property type="component" value="Chromosome"/>
</dbReference>